<dbReference type="GO" id="GO:0003700">
    <property type="term" value="F:DNA-binding transcription factor activity"/>
    <property type="evidence" value="ECO:0007669"/>
    <property type="project" value="InterPro"/>
</dbReference>
<dbReference type="PANTHER" id="PTHR46796">
    <property type="entry name" value="HTH-TYPE TRANSCRIPTIONAL ACTIVATOR RHAS-RELATED"/>
    <property type="match status" value="1"/>
</dbReference>
<organism evidence="6 7">
    <name type="scientific">Virgisporangium aliadipatigenens</name>
    <dbReference type="NCBI Taxonomy" id="741659"/>
    <lineage>
        <taxon>Bacteria</taxon>
        <taxon>Bacillati</taxon>
        <taxon>Actinomycetota</taxon>
        <taxon>Actinomycetes</taxon>
        <taxon>Micromonosporales</taxon>
        <taxon>Micromonosporaceae</taxon>
        <taxon>Virgisporangium</taxon>
    </lineage>
</organism>
<evidence type="ECO:0000256" key="4">
    <source>
        <dbReference type="ARBA" id="ARBA00023163"/>
    </source>
</evidence>
<dbReference type="PANTHER" id="PTHR46796:SF7">
    <property type="entry name" value="ARAC FAMILY TRANSCRIPTIONAL REGULATOR"/>
    <property type="match status" value="1"/>
</dbReference>
<dbReference type="Pfam" id="PF12852">
    <property type="entry name" value="Cupin_6"/>
    <property type="match status" value="1"/>
</dbReference>
<protein>
    <submittedName>
        <fullName evidence="6">AraC family transcriptional regulator</fullName>
    </submittedName>
</protein>
<keyword evidence="2" id="KW-0238">DNA-binding</keyword>
<evidence type="ECO:0000259" key="5">
    <source>
        <dbReference type="PROSITE" id="PS01124"/>
    </source>
</evidence>
<dbReference type="InterPro" id="IPR037923">
    <property type="entry name" value="HTH-like"/>
</dbReference>
<dbReference type="AlphaFoldDB" id="A0A8J3YMS3"/>
<name>A0A8J3YMS3_9ACTN</name>
<dbReference type="PROSITE" id="PS01124">
    <property type="entry name" value="HTH_ARAC_FAMILY_2"/>
    <property type="match status" value="1"/>
</dbReference>
<dbReference type="InterPro" id="IPR009057">
    <property type="entry name" value="Homeodomain-like_sf"/>
</dbReference>
<evidence type="ECO:0000256" key="1">
    <source>
        <dbReference type="ARBA" id="ARBA00023015"/>
    </source>
</evidence>
<dbReference type="InterPro" id="IPR020449">
    <property type="entry name" value="Tscrpt_reg_AraC-type_HTH"/>
</dbReference>
<keyword evidence="1" id="KW-0805">Transcription regulation</keyword>
<dbReference type="SMART" id="SM00342">
    <property type="entry name" value="HTH_ARAC"/>
    <property type="match status" value="1"/>
</dbReference>
<accession>A0A8J3YMS3</accession>
<dbReference type="Proteomes" id="UP000619260">
    <property type="component" value="Unassembled WGS sequence"/>
</dbReference>
<dbReference type="PRINTS" id="PR00032">
    <property type="entry name" value="HTHARAC"/>
</dbReference>
<keyword evidence="4" id="KW-0804">Transcription</keyword>
<dbReference type="GO" id="GO:0043565">
    <property type="term" value="F:sequence-specific DNA binding"/>
    <property type="evidence" value="ECO:0007669"/>
    <property type="project" value="InterPro"/>
</dbReference>
<keyword evidence="7" id="KW-1185">Reference proteome</keyword>
<keyword evidence="3" id="KW-0010">Activator</keyword>
<dbReference type="RefSeq" id="WP_203900244.1">
    <property type="nucleotide sequence ID" value="NZ_BOPF01000012.1"/>
</dbReference>
<dbReference type="PROSITE" id="PS00041">
    <property type="entry name" value="HTH_ARAC_FAMILY_1"/>
    <property type="match status" value="1"/>
</dbReference>
<reference evidence="6" key="1">
    <citation type="submission" date="2021-01" db="EMBL/GenBank/DDBJ databases">
        <title>Whole genome shotgun sequence of Virgisporangium aliadipatigenens NBRC 105644.</title>
        <authorList>
            <person name="Komaki H."/>
            <person name="Tamura T."/>
        </authorList>
    </citation>
    <scope>NUCLEOTIDE SEQUENCE</scope>
    <source>
        <strain evidence="6">NBRC 105644</strain>
    </source>
</reference>
<dbReference type="Gene3D" id="2.60.120.10">
    <property type="entry name" value="Jelly Rolls"/>
    <property type="match status" value="1"/>
</dbReference>
<dbReference type="Pfam" id="PF12833">
    <property type="entry name" value="HTH_18"/>
    <property type="match status" value="1"/>
</dbReference>
<evidence type="ECO:0000313" key="7">
    <source>
        <dbReference type="Proteomes" id="UP000619260"/>
    </source>
</evidence>
<dbReference type="SUPFAM" id="SSF46689">
    <property type="entry name" value="Homeodomain-like"/>
    <property type="match status" value="2"/>
</dbReference>
<proteinExistence type="predicted"/>
<dbReference type="InterPro" id="IPR050204">
    <property type="entry name" value="AraC_XylS_family_regulators"/>
</dbReference>
<dbReference type="Gene3D" id="1.10.10.60">
    <property type="entry name" value="Homeodomain-like"/>
    <property type="match status" value="2"/>
</dbReference>
<sequence length="324" mass="34495">MDILSDVLATVRGGVGGARRIRESGAWGMRYPSFAGLGFHIVLGGTGWLITRGGAPVALHPGDVVLAPAGTEHGLSHAPCALMSLPVGTMGDFPPDPGPSDFDFICGAYRLQRGQVHQSLRELPEVVALSPDYARHPELRSLVGLLDADVAGRGPGAAVTRTALLDLMIVHLLRQWREQHAGAEWPVIADPGIAAALRAIHDGPDKPWTVQQLCVIAGMSRTAFNRRFAELVGKPPMTYLIGWRLSCGAQLLRDTQAPLAAIARRVGYSTEFAFASAFRREYGLAPGRFRQDVRAAELAATAKPVRVGDPGPGGLRAGERTVGL</sequence>
<dbReference type="InterPro" id="IPR014710">
    <property type="entry name" value="RmlC-like_jellyroll"/>
</dbReference>
<evidence type="ECO:0000256" key="3">
    <source>
        <dbReference type="ARBA" id="ARBA00023159"/>
    </source>
</evidence>
<dbReference type="InterPro" id="IPR032783">
    <property type="entry name" value="AraC_lig"/>
</dbReference>
<evidence type="ECO:0000256" key="2">
    <source>
        <dbReference type="ARBA" id="ARBA00023125"/>
    </source>
</evidence>
<dbReference type="EMBL" id="BOPF01000012">
    <property type="protein sequence ID" value="GIJ46725.1"/>
    <property type="molecule type" value="Genomic_DNA"/>
</dbReference>
<evidence type="ECO:0000313" key="6">
    <source>
        <dbReference type="EMBL" id="GIJ46725.1"/>
    </source>
</evidence>
<dbReference type="InterPro" id="IPR018062">
    <property type="entry name" value="HTH_AraC-typ_CS"/>
</dbReference>
<gene>
    <name evidence="6" type="ORF">Val02_36110</name>
</gene>
<dbReference type="SUPFAM" id="SSF51215">
    <property type="entry name" value="Regulatory protein AraC"/>
    <property type="match status" value="1"/>
</dbReference>
<comment type="caution">
    <text evidence="6">The sequence shown here is derived from an EMBL/GenBank/DDBJ whole genome shotgun (WGS) entry which is preliminary data.</text>
</comment>
<feature type="domain" description="HTH araC/xylS-type" evidence="5">
    <location>
        <begin position="194"/>
        <end position="292"/>
    </location>
</feature>
<dbReference type="InterPro" id="IPR018060">
    <property type="entry name" value="HTH_AraC"/>
</dbReference>